<dbReference type="Proteomes" id="UP000828390">
    <property type="component" value="Unassembled WGS sequence"/>
</dbReference>
<evidence type="ECO:0000313" key="3">
    <source>
        <dbReference type="EMBL" id="KAH3832574.1"/>
    </source>
</evidence>
<feature type="coiled-coil region" evidence="1">
    <location>
        <begin position="49"/>
        <end position="83"/>
    </location>
</feature>
<name>A0A9D4QI57_DREPO</name>
<evidence type="ECO:0000313" key="4">
    <source>
        <dbReference type="Proteomes" id="UP000828390"/>
    </source>
</evidence>
<feature type="compositionally biased region" description="Basic and acidic residues" evidence="2">
    <location>
        <begin position="104"/>
        <end position="118"/>
    </location>
</feature>
<keyword evidence="4" id="KW-1185">Reference proteome</keyword>
<dbReference type="AlphaFoldDB" id="A0A9D4QI57"/>
<feature type="compositionally biased region" description="Basic and acidic residues" evidence="2">
    <location>
        <begin position="153"/>
        <end position="165"/>
    </location>
</feature>
<gene>
    <name evidence="3" type="ORF">DPMN_105866</name>
</gene>
<reference evidence="3" key="1">
    <citation type="journal article" date="2019" name="bioRxiv">
        <title>The Genome of the Zebra Mussel, Dreissena polymorpha: A Resource for Invasive Species Research.</title>
        <authorList>
            <person name="McCartney M.A."/>
            <person name="Auch B."/>
            <person name="Kono T."/>
            <person name="Mallez S."/>
            <person name="Zhang Y."/>
            <person name="Obille A."/>
            <person name="Becker A."/>
            <person name="Abrahante J.E."/>
            <person name="Garbe J."/>
            <person name="Badalamenti J.P."/>
            <person name="Herman A."/>
            <person name="Mangelson H."/>
            <person name="Liachko I."/>
            <person name="Sullivan S."/>
            <person name="Sone E.D."/>
            <person name="Koren S."/>
            <person name="Silverstein K.A.T."/>
            <person name="Beckman K.B."/>
            <person name="Gohl D.M."/>
        </authorList>
    </citation>
    <scope>NUCLEOTIDE SEQUENCE</scope>
    <source>
        <strain evidence="3">Duluth1</strain>
        <tissue evidence="3">Whole animal</tissue>
    </source>
</reference>
<proteinExistence type="predicted"/>
<feature type="region of interest" description="Disordered" evidence="2">
    <location>
        <begin position="1"/>
        <end position="20"/>
    </location>
</feature>
<feature type="region of interest" description="Disordered" evidence="2">
    <location>
        <begin position="92"/>
        <end position="118"/>
    </location>
</feature>
<sequence length="251" mass="29166">MHELAAMVSKRQPNQHREKTTVVEETKNTNATNIHRLNPSHRYENITYKKQLLRRRRDKTSEADRLKAQEKAMLAEAEDQLKQRVQHELANAAKKQPNEAKIVASEKHDSGFDGSGRKEDGKSELLLLQKSSIYQIDLSSVRNEIPPVTYEPRPPESYKSESARTDRNLSKRRFLELKNGDLAMRDSASGNIKGRVLKKKWRDDCDCLRCDIMRRQYMEGDMHSYKNWGSYPCMKLAKSRPGSESFYYESD</sequence>
<keyword evidence="1" id="KW-0175">Coiled coil</keyword>
<organism evidence="3 4">
    <name type="scientific">Dreissena polymorpha</name>
    <name type="common">Zebra mussel</name>
    <name type="synonym">Mytilus polymorpha</name>
    <dbReference type="NCBI Taxonomy" id="45954"/>
    <lineage>
        <taxon>Eukaryota</taxon>
        <taxon>Metazoa</taxon>
        <taxon>Spiralia</taxon>
        <taxon>Lophotrochozoa</taxon>
        <taxon>Mollusca</taxon>
        <taxon>Bivalvia</taxon>
        <taxon>Autobranchia</taxon>
        <taxon>Heteroconchia</taxon>
        <taxon>Euheterodonta</taxon>
        <taxon>Imparidentia</taxon>
        <taxon>Neoheterodontei</taxon>
        <taxon>Myida</taxon>
        <taxon>Dreissenoidea</taxon>
        <taxon>Dreissenidae</taxon>
        <taxon>Dreissena</taxon>
    </lineage>
</organism>
<reference evidence="3" key="2">
    <citation type="submission" date="2020-11" db="EMBL/GenBank/DDBJ databases">
        <authorList>
            <person name="McCartney M.A."/>
            <person name="Auch B."/>
            <person name="Kono T."/>
            <person name="Mallez S."/>
            <person name="Becker A."/>
            <person name="Gohl D.M."/>
            <person name="Silverstein K.A.T."/>
            <person name="Koren S."/>
            <person name="Bechman K.B."/>
            <person name="Herman A."/>
            <person name="Abrahante J.E."/>
            <person name="Garbe J."/>
        </authorList>
    </citation>
    <scope>NUCLEOTIDE SEQUENCE</scope>
    <source>
        <strain evidence="3">Duluth1</strain>
        <tissue evidence="3">Whole animal</tissue>
    </source>
</reference>
<accession>A0A9D4QI57</accession>
<feature type="region of interest" description="Disordered" evidence="2">
    <location>
        <begin position="145"/>
        <end position="165"/>
    </location>
</feature>
<dbReference type="EMBL" id="JAIWYP010000004">
    <property type="protein sequence ID" value="KAH3832574.1"/>
    <property type="molecule type" value="Genomic_DNA"/>
</dbReference>
<evidence type="ECO:0000256" key="2">
    <source>
        <dbReference type="SAM" id="MobiDB-lite"/>
    </source>
</evidence>
<comment type="caution">
    <text evidence="3">The sequence shown here is derived from an EMBL/GenBank/DDBJ whole genome shotgun (WGS) entry which is preliminary data.</text>
</comment>
<protein>
    <submittedName>
        <fullName evidence="3">Uncharacterized protein</fullName>
    </submittedName>
</protein>
<evidence type="ECO:0000256" key="1">
    <source>
        <dbReference type="SAM" id="Coils"/>
    </source>
</evidence>